<comment type="caution">
    <text evidence="1">The sequence shown here is derived from an EMBL/GenBank/DDBJ whole genome shotgun (WGS) entry which is preliminary data.</text>
</comment>
<dbReference type="Proteomes" id="UP000789366">
    <property type="component" value="Unassembled WGS sequence"/>
</dbReference>
<protein>
    <submittedName>
        <fullName evidence="1">5111_t:CDS:1</fullName>
    </submittedName>
</protein>
<keyword evidence="2" id="KW-1185">Reference proteome</keyword>
<organism evidence="1 2">
    <name type="scientific">Cetraspora pellucida</name>
    <dbReference type="NCBI Taxonomy" id="1433469"/>
    <lineage>
        <taxon>Eukaryota</taxon>
        <taxon>Fungi</taxon>
        <taxon>Fungi incertae sedis</taxon>
        <taxon>Mucoromycota</taxon>
        <taxon>Glomeromycotina</taxon>
        <taxon>Glomeromycetes</taxon>
        <taxon>Diversisporales</taxon>
        <taxon>Gigasporaceae</taxon>
        <taxon>Cetraspora</taxon>
    </lineage>
</organism>
<dbReference type="EMBL" id="CAJVPW010038239">
    <property type="protein sequence ID" value="CAG8741778.1"/>
    <property type="molecule type" value="Genomic_DNA"/>
</dbReference>
<name>A0ACA9QF61_9GLOM</name>
<evidence type="ECO:0000313" key="1">
    <source>
        <dbReference type="EMBL" id="CAG8741778.1"/>
    </source>
</evidence>
<reference evidence="1" key="1">
    <citation type="submission" date="2021-06" db="EMBL/GenBank/DDBJ databases">
        <authorList>
            <person name="Kallberg Y."/>
            <person name="Tangrot J."/>
            <person name="Rosling A."/>
        </authorList>
    </citation>
    <scope>NUCLEOTIDE SEQUENCE</scope>
    <source>
        <strain evidence="1">28 12/20/2015</strain>
    </source>
</reference>
<evidence type="ECO:0000313" key="2">
    <source>
        <dbReference type="Proteomes" id="UP000789366"/>
    </source>
</evidence>
<proteinExistence type="predicted"/>
<feature type="non-terminal residue" evidence="1">
    <location>
        <position position="1"/>
    </location>
</feature>
<sequence>ISQLVLYIDEYVNRITISSANKEPYDLRFHSLFFKKHYVILTTKANEGKSYNTIAAYRSVINKVYEYINNLLVGRNQDIAKLILDIFKSNPSVEAEDDVYDITLSLDYIVLFGNNL</sequence>
<accession>A0ACA9QF61</accession>
<gene>
    <name evidence="1" type="ORF">SPELUC_LOCUS13863</name>
</gene>